<feature type="compositionally biased region" description="Polar residues" evidence="1">
    <location>
        <begin position="80"/>
        <end position="95"/>
    </location>
</feature>
<feature type="region of interest" description="Disordered" evidence="1">
    <location>
        <begin position="51"/>
        <end position="130"/>
    </location>
</feature>
<evidence type="ECO:0000256" key="1">
    <source>
        <dbReference type="SAM" id="MobiDB-lite"/>
    </source>
</evidence>
<dbReference type="AlphaFoldDB" id="A0AAE0L7U1"/>
<sequence>MNRSANDNVRHWHASYNTTSAAQPNIGHILSQYGSSQRALASEYGSEFLAKSDKVEDVTNQASRNKVNDRQAQRKRSGVRISQSTPQNQMKQAWHSSDSSSEGSSPSGGISRLPVTSHQPSASPNKSEAWEGYDCPEAAMQRWPGADLGQQHRRYKETGLRQYTAAHGSDSRYTYSCGQTTAGEVPAWWAGVNHKDSSLFLSRDTQQPQNCSYNQNGAVSDSEHRAEGSQAYGEAEQYCAEIRPAPGSSYQWHMRRPPAKEEGAVYDELINSQIGDLGGNLQPGPSEGVKQRWAEERRRGLGGNHHRFKQDVVRVRDPHDIGGSCTWSSVGAGGGMLGRGLPGHTTARPGTADTLNSSILVVFVLLANSKVEAVRE</sequence>
<accession>A0AAE0L7U1</accession>
<evidence type="ECO:0000313" key="3">
    <source>
        <dbReference type="Proteomes" id="UP001190700"/>
    </source>
</evidence>
<reference evidence="2 3" key="1">
    <citation type="journal article" date="2015" name="Genome Biol. Evol.">
        <title>Comparative Genomics of a Bacterivorous Green Alga Reveals Evolutionary Causalities and Consequences of Phago-Mixotrophic Mode of Nutrition.</title>
        <authorList>
            <person name="Burns J.A."/>
            <person name="Paasch A."/>
            <person name="Narechania A."/>
            <person name="Kim E."/>
        </authorList>
    </citation>
    <scope>NUCLEOTIDE SEQUENCE [LARGE SCALE GENOMIC DNA]</scope>
    <source>
        <strain evidence="2 3">PLY_AMNH</strain>
    </source>
</reference>
<dbReference type="EMBL" id="LGRX02007291">
    <property type="protein sequence ID" value="KAK3275326.1"/>
    <property type="molecule type" value="Genomic_DNA"/>
</dbReference>
<feature type="compositionally biased region" description="Polar residues" evidence="1">
    <location>
        <begin position="114"/>
        <end position="126"/>
    </location>
</feature>
<dbReference type="Proteomes" id="UP001190700">
    <property type="component" value="Unassembled WGS sequence"/>
</dbReference>
<comment type="caution">
    <text evidence="2">The sequence shown here is derived from an EMBL/GenBank/DDBJ whole genome shotgun (WGS) entry which is preliminary data.</text>
</comment>
<keyword evidence="3" id="KW-1185">Reference proteome</keyword>
<proteinExistence type="predicted"/>
<gene>
    <name evidence="2" type="ORF">CYMTET_16538</name>
</gene>
<evidence type="ECO:0000313" key="2">
    <source>
        <dbReference type="EMBL" id="KAK3275326.1"/>
    </source>
</evidence>
<protein>
    <submittedName>
        <fullName evidence="2">Uncharacterized protein</fullName>
    </submittedName>
</protein>
<name>A0AAE0L7U1_9CHLO</name>
<organism evidence="2 3">
    <name type="scientific">Cymbomonas tetramitiformis</name>
    <dbReference type="NCBI Taxonomy" id="36881"/>
    <lineage>
        <taxon>Eukaryota</taxon>
        <taxon>Viridiplantae</taxon>
        <taxon>Chlorophyta</taxon>
        <taxon>Pyramimonadophyceae</taxon>
        <taxon>Pyramimonadales</taxon>
        <taxon>Pyramimonadaceae</taxon>
        <taxon>Cymbomonas</taxon>
    </lineage>
</organism>
<feature type="compositionally biased region" description="Low complexity" evidence="1">
    <location>
        <begin position="96"/>
        <end position="111"/>
    </location>
</feature>